<evidence type="ECO:0000313" key="8">
    <source>
        <dbReference type="EMBL" id="QGY44935.1"/>
    </source>
</evidence>
<organism evidence="8 9">
    <name type="scientific">Maribellus comscasis</name>
    <dbReference type="NCBI Taxonomy" id="2681766"/>
    <lineage>
        <taxon>Bacteria</taxon>
        <taxon>Pseudomonadati</taxon>
        <taxon>Bacteroidota</taxon>
        <taxon>Bacteroidia</taxon>
        <taxon>Marinilabiliales</taxon>
        <taxon>Prolixibacteraceae</taxon>
        <taxon>Maribellus</taxon>
    </lineage>
</organism>
<evidence type="ECO:0000313" key="9">
    <source>
        <dbReference type="Proteomes" id="UP000428260"/>
    </source>
</evidence>
<keyword evidence="3 5" id="KW-0949">S-adenosyl-L-methionine</keyword>
<sequence>MQSLIQYIEKELKGLYPAEEIRSFIRLIFEQVCELNYTQLLLSRDRILSQEKKEKMEEIVKRLKTFEPIQYILGETEFYGLQLKVNTAVLIPRPETEELVQWILQTNQLKSPVILDVGTGSGCIALALKKELPAAVLTAIDISETALENAKENAKTNRLDIQLLNGDILNWEGQRWEQYDVIVSNPPYVRTMEKETMQANVLDYEPELALFVSDSDPLVFYRRIGEFSWENLRKDGFLFFEINENLGMEMAELLSAQGFRNVEIKKDIRGKERMLCCQR</sequence>
<protein>
    <recommendedName>
        <fullName evidence="5">Release factor glutamine methyltransferase</fullName>
        <shortName evidence="5">RF MTase</shortName>
        <ecNumber evidence="5">2.1.1.297</ecNumber>
    </recommendedName>
    <alternativeName>
        <fullName evidence="5">N5-glutamine methyltransferase PrmC</fullName>
    </alternativeName>
    <alternativeName>
        <fullName evidence="5">Protein-(glutamine-N5) MTase PrmC</fullName>
    </alternativeName>
    <alternativeName>
        <fullName evidence="5">Protein-glutamine N-methyltransferase PrmC</fullName>
    </alternativeName>
</protein>
<dbReference type="PANTHER" id="PTHR18895">
    <property type="entry name" value="HEMK METHYLTRANSFERASE"/>
    <property type="match status" value="1"/>
</dbReference>
<evidence type="ECO:0000256" key="4">
    <source>
        <dbReference type="ARBA" id="ARBA00048391"/>
    </source>
</evidence>
<dbReference type="InterPro" id="IPR050320">
    <property type="entry name" value="N5-glutamine_MTase"/>
</dbReference>
<dbReference type="SUPFAM" id="SSF53335">
    <property type="entry name" value="S-adenosyl-L-methionine-dependent methyltransferases"/>
    <property type="match status" value="1"/>
</dbReference>
<dbReference type="KEGG" id="mcos:GM418_15035"/>
<proteinExistence type="inferred from homology"/>
<dbReference type="InterPro" id="IPR007848">
    <property type="entry name" value="Small_mtfrase_dom"/>
</dbReference>
<dbReference type="GO" id="GO:0032259">
    <property type="term" value="P:methylation"/>
    <property type="evidence" value="ECO:0007669"/>
    <property type="project" value="UniProtKB-KW"/>
</dbReference>
<keyword evidence="9" id="KW-1185">Reference proteome</keyword>
<comment type="catalytic activity">
    <reaction evidence="4 5">
        <text>L-glutaminyl-[peptide chain release factor] + S-adenosyl-L-methionine = N(5)-methyl-L-glutaminyl-[peptide chain release factor] + S-adenosyl-L-homocysteine + H(+)</text>
        <dbReference type="Rhea" id="RHEA:42896"/>
        <dbReference type="Rhea" id="RHEA-COMP:10271"/>
        <dbReference type="Rhea" id="RHEA-COMP:10272"/>
        <dbReference type="ChEBI" id="CHEBI:15378"/>
        <dbReference type="ChEBI" id="CHEBI:30011"/>
        <dbReference type="ChEBI" id="CHEBI:57856"/>
        <dbReference type="ChEBI" id="CHEBI:59789"/>
        <dbReference type="ChEBI" id="CHEBI:61891"/>
        <dbReference type="EC" id="2.1.1.297"/>
    </reaction>
</comment>
<keyword evidence="2 5" id="KW-0808">Transferase</keyword>
<dbReference type="AlphaFoldDB" id="A0A6I6JPN4"/>
<feature type="binding site" evidence="5">
    <location>
        <position position="185"/>
    </location>
    <ligand>
        <name>S-adenosyl-L-methionine</name>
        <dbReference type="ChEBI" id="CHEBI:59789"/>
    </ligand>
</feature>
<dbReference type="NCBIfam" id="TIGR03534">
    <property type="entry name" value="RF_mod_PrmC"/>
    <property type="match status" value="1"/>
</dbReference>
<dbReference type="EC" id="2.1.1.297" evidence="5"/>
<evidence type="ECO:0000256" key="2">
    <source>
        <dbReference type="ARBA" id="ARBA00022679"/>
    </source>
</evidence>
<dbReference type="InterPro" id="IPR019874">
    <property type="entry name" value="RF_methyltr_PrmC"/>
</dbReference>
<dbReference type="InterPro" id="IPR002052">
    <property type="entry name" value="DNA_methylase_N6_adenine_CS"/>
</dbReference>
<dbReference type="EMBL" id="CP046401">
    <property type="protein sequence ID" value="QGY44935.1"/>
    <property type="molecule type" value="Genomic_DNA"/>
</dbReference>
<dbReference type="GO" id="GO:0003676">
    <property type="term" value="F:nucleic acid binding"/>
    <property type="evidence" value="ECO:0007669"/>
    <property type="project" value="InterPro"/>
</dbReference>
<keyword evidence="1 5" id="KW-0489">Methyltransferase</keyword>
<dbReference type="RefSeq" id="WP_158867716.1">
    <property type="nucleotide sequence ID" value="NZ_CP046401.1"/>
</dbReference>
<dbReference type="HAMAP" id="MF_02126">
    <property type="entry name" value="RF_methyltr_PrmC"/>
    <property type="match status" value="1"/>
</dbReference>
<dbReference type="InterPro" id="IPR004556">
    <property type="entry name" value="HemK-like"/>
</dbReference>
<dbReference type="Gene3D" id="3.40.50.150">
    <property type="entry name" value="Vaccinia Virus protein VP39"/>
    <property type="match status" value="1"/>
</dbReference>
<feature type="binding site" evidence="5">
    <location>
        <begin position="118"/>
        <end position="122"/>
    </location>
    <ligand>
        <name>S-adenosyl-L-methionine</name>
        <dbReference type="ChEBI" id="CHEBI:59789"/>
    </ligand>
</feature>
<dbReference type="NCBIfam" id="TIGR00536">
    <property type="entry name" value="hemK_fam"/>
    <property type="match status" value="1"/>
</dbReference>
<dbReference type="GO" id="GO:0102559">
    <property type="term" value="F:peptide chain release factor N(5)-glutamine methyltransferase activity"/>
    <property type="evidence" value="ECO:0007669"/>
    <property type="project" value="UniProtKB-EC"/>
</dbReference>
<dbReference type="Gene3D" id="1.10.8.10">
    <property type="entry name" value="DNA helicase RuvA subunit, C-terminal domain"/>
    <property type="match status" value="1"/>
</dbReference>
<gene>
    <name evidence="5 8" type="primary">prmC</name>
    <name evidence="8" type="ORF">GM418_15035</name>
</gene>
<evidence type="ECO:0000256" key="5">
    <source>
        <dbReference type="HAMAP-Rule" id="MF_02126"/>
    </source>
</evidence>
<dbReference type="CDD" id="cd02440">
    <property type="entry name" value="AdoMet_MTases"/>
    <property type="match status" value="1"/>
</dbReference>
<feature type="domain" description="Methyltransferase small" evidence="6">
    <location>
        <begin position="106"/>
        <end position="196"/>
    </location>
</feature>
<dbReference type="InterPro" id="IPR040758">
    <property type="entry name" value="PrmC_N"/>
</dbReference>
<dbReference type="Proteomes" id="UP000428260">
    <property type="component" value="Chromosome"/>
</dbReference>
<feature type="binding site" evidence="5">
    <location>
        <begin position="185"/>
        <end position="188"/>
    </location>
    <ligand>
        <name>substrate</name>
    </ligand>
</feature>
<evidence type="ECO:0000259" key="7">
    <source>
        <dbReference type="Pfam" id="PF17827"/>
    </source>
</evidence>
<feature type="binding site" evidence="5">
    <location>
        <position position="141"/>
    </location>
    <ligand>
        <name>S-adenosyl-L-methionine</name>
        <dbReference type="ChEBI" id="CHEBI:59789"/>
    </ligand>
</feature>
<reference evidence="8 9" key="1">
    <citation type="submission" date="2019-11" db="EMBL/GenBank/DDBJ databases">
        <authorList>
            <person name="Zheng R.K."/>
            <person name="Sun C.M."/>
        </authorList>
    </citation>
    <scope>NUCLEOTIDE SEQUENCE [LARGE SCALE GENOMIC DNA]</scope>
    <source>
        <strain evidence="8 9">WC007</strain>
    </source>
</reference>
<comment type="caution">
    <text evidence="5">Lacks conserved residue(s) required for the propagation of feature annotation.</text>
</comment>
<evidence type="ECO:0000259" key="6">
    <source>
        <dbReference type="Pfam" id="PF05175"/>
    </source>
</evidence>
<dbReference type="PROSITE" id="PS00092">
    <property type="entry name" value="N6_MTASE"/>
    <property type="match status" value="1"/>
</dbReference>
<dbReference type="InterPro" id="IPR029063">
    <property type="entry name" value="SAM-dependent_MTases_sf"/>
</dbReference>
<dbReference type="Pfam" id="PF17827">
    <property type="entry name" value="PrmC_N"/>
    <property type="match status" value="1"/>
</dbReference>
<name>A0A6I6JPN4_9BACT</name>
<evidence type="ECO:0000256" key="3">
    <source>
        <dbReference type="ARBA" id="ARBA00022691"/>
    </source>
</evidence>
<evidence type="ECO:0000256" key="1">
    <source>
        <dbReference type="ARBA" id="ARBA00022603"/>
    </source>
</evidence>
<dbReference type="PANTHER" id="PTHR18895:SF74">
    <property type="entry name" value="MTRF1L RELEASE FACTOR GLUTAMINE METHYLTRANSFERASE"/>
    <property type="match status" value="1"/>
</dbReference>
<accession>A0A6I6JPN4</accession>
<dbReference type="Pfam" id="PF05175">
    <property type="entry name" value="MTS"/>
    <property type="match status" value="1"/>
</dbReference>
<feature type="domain" description="Release factor glutamine methyltransferase N-terminal" evidence="7">
    <location>
        <begin position="4"/>
        <end position="74"/>
    </location>
</feature>
<comment type="function">
    <text evidence="5">Methylates the class 1 translation termination release factors RF1/PrfA and RF2/PrfB on the glutamine residue of the universally conserved GGQ motif.</text>
</comment>
<comment type="similarity">
    <text evidence="5">Belongs to the protein N5-glutamine methyltransferase family. PrmC subfamily.</text>
</comment>